<dbReference type="EMBL" id="CP144752">
    <property type="protein sequence ID" value="WVZ90624.1"/>
    <property type="molecule type" value="Genomic_DNA"/>
</dbReference>
<dbReference type="AlphaFoldDB" id="A0AAQ3UK37"/>
<proteinExistence type="predicted"/>
<gene>
    <name evidence="1" type="ORF">U9M48_036909</name>
</gene>
<name>A0AAQ3UK37_PASNO</name>
<evidence type="ECO:0000313" key="1">
    <source>
        <dbReference type="EMBL" id="WVZ90624.1"/>
    </source>
</evidence>
<dbReference type="Proteomes" id="UP001341281">
    <property type="component" value="Chromosome 08"/>
</dbReference>
<keyword evidence="2" id="KW-1185">Reference proteome</keyword>
<organism evidence="1 2">
    <name type="scientific">Paspalum notatum var. saurae</name>
    <dbReference type="NCBI Taxonomy" id="547442"/>
    <lineage>
        <taxon>Eukaryota</taxon>
        <taxon>Viridiplantae</taxon>
        <taxon>Streptophyta</taxon>
        <taxon>Embryophyta</taxon>
        <taxon>Tracheophyta</taxon>
        <taxon>Spermatophyta</taxon>
        <taxon>Magnoliopsida</taxon>
        <taxon>Liliopsida</taxon>
        <taxon>Poales</taxon>
        <taxon>Poaceae</taxon>
        <taxon>PACMAD clade</taxon>
        <taxon>Panicoideae</taxon>
        <taxon>Andropogonodae</taxon>
        <taxon>Paspaleae</taxon>
        <taxon>Paspalinae</taxon>
        <taxon>Paspalum</taxon>
    </lineage>
</organism>
<evidence type="ECO:0000313" key="2">
    <source>
        <dbReference type="Proteomes" id="UP001341281"/>
    </source>
</evidence>
<accession>A0AAQ3UK37</accession>
<sequence length="77" mass="9082">MADWTEILIEERHLGGMVDLLKEVLLHLEVRPKKLRYRAMGREEWDTVRVYLGEEPRAGMDLHFRTVRCAEAVPSVY</sequence>
<protein>
    <submittedName>
        <fullName evidence="1">Uncharacterized protein</fullName>
    </submittedName>
</protein>
<reference evidence="1 2" key="1">
    <citation type="submission" date="2024-02" db="EMBL/GenBank/DDBJ databases">
        <title>High-quality chromosome-scale genome assembly of Pensacola bahiagrass (Paspalum notatum Flugge var. saurae).</title>
        <authorList>
            <person name="Vega J.M."/>
            <person name="Podio M."/>
            <person name="Orjuela J."/>
            <person name="Siena L.A."/>
            <person name="Pessino S.C."/>
            <person name="Combes M.C."/>
            <person name="Mariac C."/>
            <person name="Albertini E."/>
            <person name="Pupilli F."/>
            <person name="Ortiz J.P.A."/>
            <person name="Leblanc O."/>
        </authorList>
    </citation>
    <scope>NUCLEOTIDE SEQUENCE [LARGE SCALE GENOMIC DNA]</scope>
    <source>
        <strain evidence="1">R1</strain>
        <tissue evidence="1">Leaf</tissue>
    </source>
</reference>